<dbReference type="InterPro" id="IPR012948">
    <property type="entry name" value="AARP2CN"/>
</dbReference>
<feature type="compositionally biased region" description="Basic and acidic residues" evidence="2">
    <location>
        <begin position="595"/>
        <end position="608"/>
    </location>
</feature>
<dbReference type="SMART" id="SM01362">
    <property type="entry name" value="DUF663"/>
    <property type="match status" value="1"/>
</dbReference>
<dbReference type="AlphaFoldDB" id="A0A024W0X3"/>
<evidence type="ECO:0000313" key="6">
    <source>
        <dbReference type="Proteomes" id="UP000030708"/>
    </source>
</evidence>
<organism evidence="5 6">
    <name type="scientific">Plasmodium falciparum Tanzania</name>
    <name type="common">2000708</name>
    <dbReference type="NCBI Taxonomy" id="1036725"/>
    <lineage>
        <taxon>Eukaryota</taxon>
        <taxon>Sar</taxon>
        <taxon>Alveolata</taxon>
        <taxon>Apicomplexa</taxon>
        <taxon>Aconoidasida</taxon>
        <taxon>Haemosporida</taxon>
        <taxon>Plasmodiidae</taxon>
        <taxon>Plasmodium</taxon>
        <taxon>Plasmodium (Laverania)</taxon>
    </lineage>
</organism>
<dbReference type="SMART" id="SM00785">
    <property type="entry name" value="AARP2CN"/>
    <property type="match status" value="1"/>
</dbReference>
<dbReference type="EMBL" id="KI926557">
    <property type="protein sequence ID" value="ETW33796.1"/>
    <property type="molecule type" value="Genomic_DNA"/>
</dbReference>
<feature type="region of interest" description="Disordered" evidence="2">
    <location>
        <begin position="570"/>
        <end position="608"/>
    </location>
</feature>
<dbReference type="InterPro" id="IPR007034">
    <property type="entry name" value="BMS1_TSR1_C"/>
</dbReference>
<reference evidence="5 6" key="1">
    <citation type="submission" date="2013-02" db="EMBL/GenBank/DDBJ databases">
        <title>The Genome Annotation of Plasmodium falciparum Tanzania (2000708).</title>
        <authorList>
            <consortium name="The Broad Institute Genome Sequencing Platform"/>
            <consortium name="The Broad Institute Genome Sequencing Center for Infectious Disease"/>
            <person name="Neafsey D."/>
            <person name="Hoffman S."/>
            <person name="Volkman S."/>
            <person name="Rosenthal P."/>
            <person name="Walker B."/>
            <person name="Young S.K."/>
            <person name="Zeng Q."/>
            <person name="Gargeya S."/>
            <person name="Fitzgerald M."/>
            <person name="Haas B."/>
            <person name="Abouelleil A."/>
            <person name="Allen A.W."/>
            <person name="Alvarado L."/>
            <person name="Arachchi H.M."/>
            <person name="Berlin A.M."/>
            <person name="Chapman S.B."/>
            <person name="Gainer-Dewar J."/>
            <person name="Goldberg J."/>
            <person name="Griggs A."/>
            <person name="Gujja S."/>
            <person name="Hansen M."/>
            <person name="Howarth C."/>
            <person name="Imamovic A."/>
            <person name="Ireland A."/>
            <person name="Larimer J."/>
            <person name="McCowan C."/>
            <person name="Murphy C."/>
            <person name="Pearson M."/>
            <person name="Poon T.W."/>
            <person name="Priest M."/>
            <person name="Roberts A."/>
            <person name="Saif S."/>
            <person name="Shea T."/>
            <person name="Sisk P."/>
            <person name="Sykes S."/>
            <person name="Wortman J."/>
            <person name="Nusbaum C."/>
            <person name="Birren B."/>
        </authorList>
    </citation>
    <scope>NUCLEOTIDE SEQUENCE [LARGE SCALE GENOMIC DNA]</scope>
    <source>
        <strain evidence="6">Tanzania (2000708)</strain>
    </source>
</reference>
<dbReference type="Pfam" id="PF08142">
    <property type="entry name" value="AARP2CN"/>
    <property type="match status" value="1"/>
</dbReference>
<feature type="compositionally biased region" description="Basic residues" evidence="2">
    <location>
        <begin position="1"/>
        <end position="34"/>
    </location>
</feature>
<reference evidence="5 6" key="2">
    <citation type="submission" date="2013-02" db="EMBL/GenBank/DDBJ databases">
        <title>The Genome Sequence of Plasmodium falciparum Tanzania (2000708).</title>
        <authorList>
            <consortium name="The Broad Institute Genome Sequencing Platform"/>
            <consortium name="The Broad Institute Genome Sequencing Center for Infectious Disease"/>
            <person name="Neafsey D."/>
            <person name="Cheeseman I."/>
            <person name="Volkman S."/>
            <person name="Adams J."/>
            <person name="Walker B."/>
            <person name="Young S.K."/>
            <person name="Zeng Q."/>
            <person name="Gargeya S."/>
            <person name="Fitzgerald M."/>
            <person name="Haas B."/>
            <person name="Abouelleil A."/>
            <person name="Alvarado L."/>
            <person name="Arachchi H.M."/>
            <person name="Berlin A.M."/>
            <person name="Chapman S.B."/>
            <person name="Dewar J."/>
            <person name="Goldberg J."/>
            <person name="Griggs A."/>
            <person name="Gujja S."/>
            <person name="Hansen M."/>
            <person name="Howarth C."/>
            <person name="Imamovic A."/>
            <person name="Larimer J."/>
            <person name="McCowan C."/>
            <person name="Murphy C."/>
            <person name="Neiman D."/>
            <person name="Pearson M."/>
            <person name="Priest M."/>
            <person name="Roberts A."/>
            <person name="Saif S."/>
            <person name="Shea T."/>
            <person name="Sisk P."/>
            <person name="Sykes S."/>
            <person name="Wortman J."/>
            <person name="Nusbaum C."/>
            <person name="Birren B."/>
        </authorList>
    </citation>
    <scope>NUCLEOTIDE SEQUENCE [LARGE SCALE GENOMIC DNA]</scope>
    <source>
        <strain evidence="6">Tanzania (2000708)</strain>
    </source>
</reference>
<dbReference type="Pfam" id="PF04950">
    <property type="entry name" value="RIBIOP_C"/>
    <property type="match status" value="2"/>
</dbReference>
<dbReference type="GO" id="GO:0003924">
    <property type="term" value="F:GTPase activity"/>
    <property type="evidence" value="ECO:0007669"/>
    <property type="project" value="TreeGrafter"/>
</dbReference>
<gene>
    <name evidence="5" type="ORF">PFTANZ_05491</name>
</gene>
<evidence type="ECO:0000259" key="3">
    <source>
        <dbReference type="SMART" id="SM00785"/>
    </source>
</evidence>
<dbReference type="GO" id="GO:0005634">
    <property type="term" value="C:nucleus"/>
    <property type="evidence" value="ECO:0007669"/>
    <property type="project" value="InterPro"/>
</dbReference>
<protein>
    <recommendedName>
        <fullName evidence="7">Ribosome biogenesis protein TSR1</fullName>
    </recommendedName>
</protein>
<accession>A0A024W0X3</accession>
<feature type="region of interest" description="Disordered" evidence="2">
    <location>
        <begin position="1"/>
        <end position="41"/>
    </location>
</feature>
<sequence length="1027" mass="120466">MKHKSHLKQKNKQFKKIKNQKKKKSIKNIQKKKNKNDINEKYSNILQRKVQSYYSKSDQLKNEREEKAKHIPFYNCLNICLLVFHEDVDILSFKKEFIKYLCEENDEHIDIDNIKLYDIYTIHSNDKKKKKRKSFVVYDIPRDIYGIIDGTKCADVVLCLFKDGSIENSCFDELGYKLLSVLKIQGVPSIIGIGYNTNMSNKGSHKFVMRYFNSEFTMDDKIFFISENKNSDFQKLYNEITNMKIKNVSYREGRGYMMADSCAYNSENDCIYIKGFIKGVGFNYHNPIHITDVGDYYIDNIYLIDILKEKRFFDEQNLRYSFLLNPNNQQTSENEFILNFLSNNKKLPNDHTKYNYYDIKHKPIKSIFNEEDDMKCIRPYVVEDNNNIYMNNLMTLKNKDIPEFTASNFFSYDNYNINENNNSITKTMNDSTTTTNNSNNNNNNNGDNINESYTVYKYNMKNIMQDYTNDPHGNNQQYNEENTNPNINNINNMWTYISNEKHEANDDFICSYDKYGGMNDDNSSNNNNNNNNMFNNNNNNIINNFNISNETQNKKFSTNHLEYGNNDLYKNYDEDEENNDDISDDITDNITVNETDNKSEDYNDDSCIEKDSNNSDNIYICKNISARERFKKYRSLQSFRTSYVDVYEDLPLEYSRIYDYESSENLIKYSRKKFVQNCKIVNGEFTLTDTYCIFVIKNDGKLLNKLNNKRNDIPVIVSSLLPFERKVTVLNMEVNRTIFYSDKVESKDIFEIICGFRHFIGCPVFSEQIIKGPQSKGKYEKHLKHGKKYVASIFGFTTVTAAPVFFIKKKMYQQMEQLQNYANGNNNNNNNNNNNSNNYCNNSLNSLDFQQTLGYSLDTSNDINNSLTSGRTEYIYDCITNEHNNFSNPQANVASVIVAHGKVVSCDCKRIIMKRISLCGKIFKIHKKKAVIRNMFYNPKDINYFKPVELHTKHGLTGKIVESLGTHGKMKCIFSNVLKQHDKVFIFLYKRIYPIWFPLSWGGEQDLGPDNQPLELKEKKKRHALML</sequence>
<comment type="similarity">
    <text evidence="1">Belongs to the TRAFAC class translation factor GTPase superfamily. Bms1-like GTPase family. TSR1 subfamily.</text>
</comment>
<dbReference type="InterPro" id="IPR039761">
    <property type="entry name" value="Bms1/Tsr1"/>
</dbReference>
<dbReference type="OrthoDB" id="119302at2759"/>
<feature type="region of interest" description="Disordered" evidence="2">
    <location>
        <begin position="429"/>
        <end position="449"/>
    </location>
</feature>
<evidence type="ECO:0000256" key="1">
    <source>
        <dbReference type="ARBA" id="ARBA00038288"/>
    </source>
</evidence>
<name>A0A024W0X3_PLAFA</name>
<dbReference type="eggNOG" id="KOG1980">
    <property type="taxonomic scope" value="Eukaryota"/>
</dbReference>
<evidence type="ECO:0000259" key="4">
    <source>
        <dbReference type="SMART" id="SM01362"/>
    </source>
</evidence>
<dbReference type="GO" id="GO:0030688">
    <property type="term" value="C:preribosome, small subunit precursor"/>
    <property type="evidence" value="ECO:0007669"/>
    <property type="project" value="TreeGrafter"/>
</dbReference>
<proteinExistence type="inferred from homology"/>
<dbReference type="GO" id="GO:0000462">
    <property type="term" value="P:maturation of SSU-rRNA from tricistronic rRNA transcript (SSU-rRNA, 5.8S rRNA, LSU-rRNA)"/>
    <property type="evidence" value="ECO:0007669"/>
    <property type="project" value="TreeGrafter"/>
</dbReference>
<feature type="compositionally biased region" description="Acidic residues" evidence="2">
    <location>
        <begin position="573"/>
        <end position="587"/>
    </location>
</feature>
<dbReference type="Proteomes" id="UP000030708">
    <property type="component" value="Unassembled WGS sequence"/>
</dbReference>
<dbReference type="PANTHER" id="PTHR12858:SF1">
    <property type="entry name" value="PRE-RRNA-PROCESSING PROTEIN TSR1 HOMOLOG"/>
    <property type="match status" value="1"/>
</dbReference>
<evidence type="ECO:0000256" key="2">
    <source>
        <dbReference type="SAM" id="MobiDB-lite"/>
    </source>
</evidence>
<evidence type="ECO:0000313" key="5">
    <source>
        <dbReference type="EMBL" id="ETW33796.1"/>
    </source>
</evidence>
<dbReference type="GO" id="GO:0000479">
    <property type="term" value="P:endonucleolytic cleavage of tricistronic rRNA transcript (SSU-rRNA, 5.8S rRNA, LSU-rRNA)"/>
    <property type="evidence" value="ECO:0007669"/>
    <property type="project" value="TreeGrafter"/>
</dbReference>
<dbReference type="GO" id="GO:0034511">
    <property type="term" value="F:U3 snoRNA binding"/>
    <property type="evidence" value="ECO:0007669"/>
    <property type="project" value="TreeGrafter"/>
</dbReference>
<dbReference type="GO" id="GO:0005525">
    <property type="term" value="F:GTP binding"/>
    <property type="evidence" value="ECO:0007669"/>
    <property type="project" value="TreeGrafter"/>
</dbReference>
<feature type="domain" description="AARP2CN" evidence="3">
    <location>
        <begin position="232"/>
        <end position="307"/>
    </location>
</feature>
<evidence type="ECO:0008006" key="7">
    <source>
        <dbReference type="Google" id="ProtNLM"/>
    </source>
</evidence>
<feature type="domain" description="Ribosome biogenesis protein BMS1/TSR1 C-terminal" evidence="4">
    <location>
        <begin position="609"/>
        <end position="992"/>
    </location>
</feature>
<dbReference type="PANTHER" id="PTHR12858">
    <property type="entry name" value="RIBOSOME BIOGENESIS PROTEIN"/>
    <property type="match status" value="1"/>
</dbReference>